<protein>
    <recommendedName>
        <fullName evidence="2">DUF3592 domain-containing protein</fullName>
    </recommendedName>
</protein>
<evidence type="ECO:0000313" key="3">
    <source>
        <dbReference type="EMBL" id="BCU03831.1"/>
    </source>
</evidence>
<evidence type="ECO:0000313" key="4">
    <source>
        <dbReference type="Proteomes" id="UP001253637"/>
    </source>
</evidence>
<evidence type="ECO:0000256" key="1">
    <source>
        <dbReference type="SAM" id="Phobius"/>
    </source>
</evidence>
<keyword evidence="1" id="KW-0812">Transmembrane</keyword>
<dbReference type="Pfam" id="PF12158">
    <property type="entry name" value="DUF3592"/>
    <property type="match status" value="1"/>
</dbReference>
<keyword evidence="1" id="KW-0472">Membrane</keyword>
<feature type="domain" description="DUF3592" evidence="2">
    <location>
        <begin position="75"/>
        <end position="143"/>
    </location>
</feature>
<evidence type="ECO:0000259" key="2">
    <source>
        <dbReference type="Pfam" id="PF12158"/>
    </source>
</evidence>
<reference evidence="3" key="1">
    <citation type="submission" date="2021-04" db="EMBL/GenBank/DDBJ databases">
        <title>Draft Genome Sequence of Pandoravirus japonicus, Isolated from the Sabaishi River of Niigata, Japan.</title>
        <authorList>
            <person name="Hosokawa N."/>
            <person name="Takahashi H."/>
            <person name="Aoki K."/>
            <person name="Takemura M."/>
        </authorList>
    </citation>
    <scope>NUCLEOTIDE SEQUENCE</scope>
</reference>
<dbReference type="Proteomes" id="UP001253637">
    <property type="component" value="Segment"/>
</dbReference>
<name>A0A811BTN7_9VIRU</name>
<feature type="transmembrane region" description="Helical" evidence="1">
    <location>
        <begin position="21"/>
        <end position="46"/>
    </location>
</feature>
<dbReference type="EMBL" id="LC625835">
    <property type="protein sequence ID" value="BCU03831.1"/>
    <property type="molecule type" value="Genomic_DNA"/>
</dbReference>
<dbReference type="InterPro" id="IPR021994">
    <property type="entry name" value="DUF3592"/>
</dbReference>
<keyword evidence="1" id="KW-1133">Transmembrane helix</keyword>
<proteinExistence type="predicted"/>
<accession>A0A811BTN7</accession>
<sequence length="224" mass="23814">MVLKHAGKTTAEERSRTRVRGATLVFATAGVLCLFVAATVLGLWYVDSLGHDTALAARVTGADCLVLEQTPPQESEAERAGPPRVRFYAPDAREWIEATLSLALGHRPRPIPTHAWASFSARHPAGDRIPCYYDPDDPGAAVALSARVNALYSRLLACGTMVSVLWAIGTISLGVAVANVFGCARCDDGESGYGDGDGVVDLEAATPPRGWASRWRLVDVALAE</sequence>
<organism evidence="3 4">
    <name type="scientific">Pandoravirus japonicus</name>
    <dbReference type="NCBI Taxonomy" id="2823154"/>
    <lineage>
        <taxon>Viruses</taxon>
        <taxon>Pandoravirus</taxon>
    </lineage>
</organism>